<dbReference type="InterPro" id="IPR050811">
    <property type="entry name" value="Phosphate_ABC_transporter"/>
</dbReference>
<reference evidence="3 4" key="1">
    <citation type="journal article" date="2014" name="Antonie Van Leeuwenhoek">
        <title>Hyphomonas beringensis sp. nov. and Hyphomonas chukchiensis sp. nov., isolated from surface seawater of the Bering Sea and Chukchi Sea.</title>
        <authorList>
            <person name="Li C."/>
            <person name="Lai Q."/>
            <person name="Li G."/>
            <person name="Dong C."/>
            <person name="Wang J."/>
            <person name="Liao Y."/>
            <person name="Shao Z."/>
        </authorList>
    </citation>
    <scope>NUCLEOTIDE SEQUENCE [LARGE SCALE GENOMIC DNA]</scope>
    <source>
        <strain evidence="3 4">MHS-2</strain>
    </source>
</reference>
<feature type="domain" description="PBP" evidence="2">
    <location>
        <begin position="43"/>
        <end position="327"/>
    </location>
</feature>
<dbReference type="InterPro" id="IPR024370">
    <property type="entry name" value="PBP_domain"/>
</dbReference>
<dbReference type="OrthoDB" id="9790048at2"/>
<organism evidence="3 4">
    <name type="scientific">Hyphomonas johnsonii MHS-2</name>
    <dbReference type="NCBI Taxonomy" id="1280950"/>
    <lineage>
        <taxon>Bacteria</taxon>
        <taxon>Pseudomonadati</taxon>
        <taxon>Pseudomonadota</taxon>
        <taxon>Alphaproteobacteria</taxon>
        <taxon>Hyphomonadales</taxon>
        <taxon>Hyphomonadaceae</taxon>
        <taxon>Hyphomonas</taxon>
    </lineage>
</organism>
<keyword evidence="4" id="KW-1185">Reference proteome</keyword>
<accession>A0A059FJM4</accession>
<dbReference type="PATRIC" id="fig|1280950.3.peg.2509"/>
<dbReference type="eggNOG" id="COG0226">
    <property type="taxonomic scope" value="Bacteria"/>
</dbReference>
<dbReference type="Gene3D" id="3.40.190.10">
    <property type="entry name" value="Periplasmic binding protein-like II"/>
    <property type="match status" value="2"/>
</dbReference>
<protein>
    <submittedName>
        <fullName evidence="3">Putative phosphate ABC transporter periplasmic phosphate-binding protein</fullName>
    </submittedName>
</protein>
<evidence type="ECO:0000313" key="4">
    <source>
        <dbReference type="Proteomes" id="UP000025171"/>
    </source>
</evidence>
<name>A0A059FJM4_9PROT</name>
<dbReference type="Pfam" id="PF12849">
    <property type="entry name" value="PBP_like_2"/>
    <property type="match status" value="1"/>
</dbReference>
<keyword evidence="1" id="KW-0732">Signal</keyword>
<dbReference type="Proteomes" id="UP000025171">
    <property type="component" value="Unassembled WGS sequence"/>
</dbReference>
<evidence type="ECO:0000256" key="1">
    <source>
        <dbReference type="ARBA" id="ARBA00022729"/>
    </source>
</evidence>
<comment type="caution">
    <text evidence="3">The sequence shown here is derived from an EMBL/GenBank/DDBJ whole genome shotgun (WGS) entry which is preliminary data.</text>
</comment>
<proteinExistence type="predicted"/>
<dbReference type="EMBL" id="ARYK01000006">
    <property type="protein sequence ID" value="KCZ90673.1"/>
    <property type="molecule type" value="Genomic_DNA"/>
</dbReference>
<evidence type="ECO:0000313" key="3">
    <source>
        <dbReference type="EMBL" id="KCZ90673.1"/>
    </source>
</evidence>
<dbReference type="PROSITE" id="PS51257">
    <property type="entry name" value="PROKAR_LIPOPROTEIN"/>
    <property type="match status" value="1"/>
</dbReference>
<dbReference type="AlphaFoldDB" id="A0A059FJM4"/>
<dbReference type="SUPFAM" id="SSF53850">
    <property type="entry name" value="Periplasmic binding protein-like II"/>
    <property type="match status" value="1"/>
</dbReference>
<sequence>MKTGMICGTIGLAALTLVACGKSDLSSLDTSDGVAAAPEMSGSTQKIKIVGSSTVSPFATTVAERFGATSGFSTPIVETTGTGGGFKAFCQGLGPDQPSISNASRPIKASETALCASNGVTEITPVEIGYDGIVVANSKNGPDFDITKTQLYLALAKDIPDGAGGFQPNPYKSWHDVDAGLPDEPIQVFGPPPTSGTRDAFVELGMEHGAESLPALDALKASDKKAFQVRAHTIRTDGAWIDAGENDTAIIQQLVKSPTAIGVLGYSFLEQNGDRVKGAQLAGVPATFENIASGDYGLSRIMYFYVKDQNLTLVPGLIDYIEAFTSDSAFGPDGYLVEKGLIPLTDEDRDAQRAVAESLKAAASN</sequence>
<evidence type="ECO:0000259" key="2">
    <source>
        <dbReference type="Pfam" id="PF12849"/>
    </source>
</evidence>
<dbReference type="RefSeq" id="WP_051618566.1">
    <property type="nucleotide sequence ID" value="NZ_ARYK01000006.1"/>
</dbReference>
<dbReference type="PANTHER" id="PTHR30570">
    <property type="entry name" value="PERIPLASMIC PHOSPHATE BINDING COMPONENT OF PHOSPHATE ABC TRANSPORTER"/>
    <property type="match status" value="1"/>
</dbReference>
<gene>
    <name evidence="3" type="ORF">HJO_12516</name>
</gene>
<dbReference type="PANTHER" id="PTHR30570:SF1">
    <property type="entry name" value="PHOSPHATE-BINDING PROTEIN PSTS"/>
    <property type="match status" value="1"/>
</dbReference>
<dbReference type="STRING" id="1280950.HJO_12516"/>